<evidence type="ECO:0000259" key="2">
    <source>
        <dbReference type="Pfam" id="PF13395"/>
    </source>
</evidence>
<dbReference type="RefSeq" id="WP_309656981.1">
    <property type="nucleotide sequence ID" value="NZ_JARWAN010000027.1"/>
</dbReference>
<keyword evidence="1" id="KW-0808">Transferase</keyword>
<dbReference type="InterPro" id="IPR003615">
    <property type="entry name" value="HNH_nuc"/>
</dbReference>
<dbReference type="Pfam" id="PF13489">
    <property type="entry name" value="Methyltransf_23"/>
    <property type="match status" value="1"/>
</dbReference>
<dbReference type="GO" id="GO:0008168">
    <property type="term" value="F:methyltransferase activity"/>
    <property type="evidence" value="ECO:0007669"/>
    <property type="project" value="UniProtKB-KW"/>
</dbReference>
<proteinExistence type="predicted"/>
<comment type="caution">
    <text evidence="3">The sequence shown here is derived from an EMBL/GenBank/DDBJ whole genome shotgun (WGS) entry which is preliminary data.</text>
</comment>
<dbReference type="SUPFAM" id="SSF53335">
    <property type="entry name" value="S-adenosyl-L-methionine-dependent methyltransferases"/>
    <property type="match status" value="1"/>
</dbReference>
<feature type="domain" description="HNH nuclease" evidence="2">
    <location>
        <begin position="453"/>
        <end position="496"/>
    </location>
</feature>
<dbReference type="Gene3D" id="3.40.50.150">
    <property type="entry name" value="Vaccinia Virus protein VP39"/>
    <property type="match status" value="1"/>
</dbReference>
<dbReference type="PANTHER" id="PTHR43861">
    <property type="entry name" value="TRANS-ACONITATE 2-METHYLTRANSFERASE-RELATED"/>
    <property type="match status" value="1"/>
</dbReference>
<name>A0ABU1H731_9GAMM</name>
<dbReference type="Proteomes" id="UP001254564">
    <property type="component" value="Unassembled WGS sequence"/>
</dbReference>
<dbReference type="CDD" id="cd02440">
    <property type="entry name" value="AdoMet_MTases"/>
    <property type="match status" value="1"/>
</dbReference>
<evidence type="ECO:0000256" key="1">
    <source>
        <dbReference type="ARBA" id="ARBA00022679"/>
    </source>
</evidence>
<dbReference type="GO" id="GO:0032259">
    <property type="term" value="P:methylation"/>
    <property type="evidence" value="ECO:0007669"/>
    <property type="project" value="UniProtKB-KW"/>
</dbReference>
<dbReference type="Pfam" id="PF13395">
    <property type="entry name" value="HNH_4"/>
    <property type="match status" value="1"/>
</dbReference>
<evidence type="ECO:0000313" key="3">
    <source>
        <dbReference type="EMBL" id="MDR5900108.1"/>
    </source>
</evidence>
<gene>
    <name evidence="3" type="ORF">QC823_14075</name>
</gene>
<organism evidence="3 4">
    <name type="scientific">Vreelandella vilamensis</name>
    <dbReference type="NCBI Taxonomy" id="531309"/>
    <lineage>
        <taxon>Bacteria</taxon>
        <taxon>Pseudomonadati</taxon>
        <taxon>Pseudomonadota</taxon>
        <taxon>Gammaproteobacteria</taxon>
        <taxon>Oceanospirillales</taxon>
        <taxon>Halomonadaceae</taxon>
        <taxon>Vreelandella</taxon>
    </lineage>
</organism>
<keyword evidence="3" id="KW-0489">Methyltransferase</keyword>
<dbReference type="EMBL" id="JARWAN010000027">
    <property type="protein sequence ID" value="MDR5900108.1"/>
    <property type="molecule type" value="Genomic_DNA"/>
</dbReference>
<dbReference type="Gene3D" id="1.10.30.50">
    <property type="match status" value="1"/>
</dbReference>
<dbReference type="PANTHER" id="PTHR43861:SF3">
    <property type="entry name" value="PUTATIVE (AFU_ORTHOLOGUE AFUA_2G14390)-RELATED"/>
    <property type="match status" value="1"/>
</dbReference>
<sequence length="570" mass="65367">MMSSQRPAASTYFYDEHAHRLFNQYQSLNFESIHGEWLHHLPEQPGLVLDVGAGSGRDAKALTERGWQVIAVEPAEKLRTLGQAYTHDRDVSWIDDTLPALNRVRQLSQRFQLILVSAVWMHLPPNEQQRALRVLSSLLAPGGLLVITCREGPVSDERQFHSVNMEVLDNWARDLALLPMQESYNNDQLGRQGVAWHLRVFRLPDDGTGALPSLRHIIVNDDKASSYKLGLLRTLTRLADSAPGIVISRTDEWVTVPLGAVGLFWIKLYRPLLIERDLRQSPGQKGYGFAKDDFYRLRQLSPHDLRIGSPFLDPQCAASVMRALRDACQTILKMPAHFITWPGSQRPIFEGHYQGLRVREQAIRLDSATLASFGTFQIPTQLWDAMSRYACWLEPAIVHEWVQLMQRYDTDYDTGILHHALQWQENCRDTQQVRQLVTQRLQDPAPLPCVWSHNDLHRQRYAIDHCFPWSRWNNNDLWNLLPATEKANQAKSDRLPSANVMQRAKQDILHWWQCLDDNEKVCQQFRDEAAVALPLATPASSLDVIFNSALLQRQRLKANQQLAEWVGSTQ</sequence>
<protein>
    <submittedName>
        <fullName evidence="3">Class I SAM-dependent methyltransferase</fullName>
    </submittedName>
</protein>
<keyword evidence="4" id="KW-1185">Reference proteome</keyword>
<accession>A0ABU1H731</accession>
<dbReference type="InterPro" id="IPR029063">
    <property type="entry name" value="SAM-dependent_MTases_sf"/>
</dbReference>
<reference evidence="3 4" key="1">
    <citation type="submission" date="2023-04" db="EMBL/GenBank/DDBJ databases">
        <title>A long-awaited taxogenomic arrangement of the family Halomonadaceae.</title>
        <authorList>
            <person name="De La Haba R."/>
            <person name="Chuvochina M."/>
            <person name="Wittouck S."/>
            <person name="Arahal D.R."/>
            <person name="Sanchez-Porro C."/>
            <person name="Hugenholtz P."/>
            <person name="Ventosa A."/>
        </authorList>
    </citation>
    <scope>NUCLEOTIDE SEQUENCE [LARGE SCALE GENOMIC DNA]</scope>
    <source>
        <strain evidence="3 4">DSM 21020</strain>
    </source>
</reference>
<evidence type="ECO:0000313" key="4">
    <source>
        <dbReference type="Proteomes" id="UP001254564"/>
    </source>
</evidence>